<evidence type="ECO:0000313" key="2">
    <source>
        <dbReference type="Proteomes" id="UP000001355"/>
    </source>
</evidence>
<proteinExistence type="predicted"/>
<reference evidence="1 2" key="2">
    <citation type="journal article" date="2013" name="Extremophiles">
        <title>An ICEBs1-like element may be associated with the extreme radiation and desiccation resistance of Bacillus pumilus SAFR-032 spores.</title>
        <authorList>
            <person name="Tirumalai M.R."/>
            <person name="Fox G.E."/>
        </authorList>
    </citation>
    <scope>NUCLEOTIDE SEQUENCE [LARGE SCALE GENOMIC DNA]</scope>
    <source>
        <strain evidence="1 2">SAFR-032</strain>
    </source>
</reference>
<dbReference type="KEGG" id="bpu:BPUM_0149"/>
<keyword evidence="2" id="KW-1185">Reference proteome</keyword>
<dbReference type="HOGENOM" id="CLU_2858447_0_0_9"/>
<sequence length="64" mass="7300">MKEGDFMIIAITGVTYGSKVREPKGALHYYYTHALEIGNSKEELFIQMDLQISSRKKLHGGNRK</sequence>
<accession>A8F9D1</accession>
<dbReference type="AlphaFoldDB" id="A8F9D1"/>
<name>A8F9D1_BACP2</name>
<dbReference type="Proteomes" id="UP000001355">
    <property type="component" value="Chromosome"/>
</dbReference>
<evidence type="ECO:0000313" key="1">
    <source>
        <dbReference type="EMBL" id="ABV60848.1"/>
    </source>
</evidence>
<organism evidence="1 2">
    <name type="scientific">Bacillus pumilus (strain SAFR-032)</name>
    <dbReference type="NCBI Taxonomy" id="315750"/>
    <lineage>
        <taxon>Bacteria</taxon>
        <taxon>Bacillati</taxon>
        <taxon>Bacillota</taxon>
        <taxon>Bacilli</taxon>
        <taxon>Bacillales</taxon>
        <taxon>Bacillaceae</taxon>
        <taxon>Bacillus</taxon>
    </lineage>
</organism>
<dbReference type="EMBL" id="CP000813">
    <property type="protein sequence ID" value="ABV60848.1"/>
    <property type="molecule type" value="Genomic_DNA"/>
</dbReference>
<reference evidence="1 2" key="3">
    <citation type="journal article" date="2013" name="PLoS ONE">
        <title>Candidate genes that may be responsible for the unusual resistances exhibited by Bacillus pumilus SAFR-032 spores.</title>
        <authorList>
            <person name="Tirumalai M.R."/>
            <person name="Rastogi R."/>
            <person name="Zamani N."/>
            <person name="O'Bryant Williams E."/>
            <person name="Allen S."/>
            <person name="Diouf F."/>
            <person name="Kwende S."/>
            <person name="Weinstock G.M."/>
            <person name="Venkateswaran K.J."/>
            <person name="Fox G.E."/>
        </authorList>
    </citation>
    <scope>NUCLEOTIDE SEQUENCE [LARGE SCALE GENOMIC DNA]</scope>
    <source>
        <strain evidence="1 2">SAFR-032</strain>
    </source>
</reference>
<protein>
    <submittedName>
        <fullName evidence="1">Uncharacterized protein</fullName>
    </submittedName>
</protein>
<gene>
    <name evidence="1" type="ordered locus">BPUM_0149</name>
</gene>
<reference evidence="1 2" key="1">
    <citation type="journal article" date="2007" name="PLoS ONE">
        <title>Paradoxical DNA repair and peroxide resistance gene conservation in Bacillus pumilus SAFR-032.</title>
        <authorList>
            <person name="Gioia J."/>
            <person name="Yerrapragada S."/>
            <person name="Qin X."/>
            <person name="Jiang H."/>
            <person name="Igboeli O.C."/>
            <person name="Muzny D."/>
            <person name="Dugan-Rocha S."/>
            <person name="Ding Y."/>
            <person name="Hawes A."/>
            <person name="Liu W."/>
            <person name="Perez L."/>
            <person name="Kovar C."/>
            <person name="Dinh H."/>
            <person name="Lee S."/>
            <person name="Nazareth L."/>
            <person name="Blyth P."/>
            <person name="Holder M."/>
            <person name="Buhay C."/>
            <person name="Tirumalai M.R."/>
            <person name="Liu Y."/>
            <person name="Dasgupta I."/>
            <person name="Bokhetache L."/>
            <person name="Fujita M."/>
            <person name="Karouia F."/>
            <person name="Eswara Moorthy P."/>
            <person name="Siefert J."/>
            <person name="Uzman A."/>
            <person name="Buzumbo P."/>
            <person name="Verma A."/>
            <person name="Zwiya H."/>
            <person name="McWilliams B.D."/>
            <person name="Olowu A."/>
            <person name="Clinkenbeard K.D."/>
            <person name="Newcombe D."/>
            <person name="Golebiewski L."/>
            <person name="Petrosino J.F."/>
            <person name="Nicholson W.L."/>
            <person name="Fox G.E."/>
            <person name="Venkateswaran K."/>
            <person name="Highlander S.K."/>
            <person name="Weinstock G.M."/>
        </authorList>
    </citation>
    <scope>NUCLEOTIDE SEQUENCE [LARGE SCALE GENOMIC DNA]</scope>
    <source>
        <strain evidence="1 2">SAFR-032</strain>
    </source>
</reference>